<dbReference type="EMBL" id="PYMJ01000024">
    <property type="protein sequence ID" value="PSU46089.1"/>
    <property type="molecule type" value="Genomic_DNA"/>
</dbReference>
<dbReference type="Proteomes" id="UP000240987">
    <property type="component" value="Unassembled WGS sequence"/>
</dbReference>
<reference evidence="1 2" key="1">
    <citation type="submission" date="2018-01" db="EMBL/GenBank/DDBJ databases">
        <title>Whole genome sequencing of Histamine producing bacteria.</title>
        <authorList>
            <person name="Butler K."/>
        </authorList>
    </citation>
    <scope>NUCLEOTIDE SEQUENCE [LARGE SCALE GENOMIC DNA]</scope>
    <source>
        <strain evidence="1 2">JCM 12947</strain>
    </source>
</reference>
<keyword evidence="2" id="KW-1185">Reference proteome</keyword>
<evidence type="ECO:0000313" key="2">
    <source>
        <dbReference type="Proteomes" id="UP000240987"/>
    </source>
</evidence>
<dbReference type="RefSeq" id="WP_041393877.1">
    <property type="nucleotide sequence ID" value="NZ_JAKJUA010000011.1"/>
</dbReference>
<name>A0A2T3JB54_9GAMM</name>
<accession>A0A2T3JB54</accession>
<comment type="caution">
    <text evidence="1">The sequence shown here is derived from an EMBL/GenBank/DDBJ whole genome shotgun (WGS) entry which is preliminary data.</text>
</comment>
<sequence>MDSFAFDDILATQQPARGSRSKPVKRKWREIEAIKDRQRLRKELQDLDILQDLSDEHIDF</sequence>
<organism evidence="1 2">
    <name type="scientific">Photobacterium frigidiphilum</name>
    <dbReference type="NCBI Taxonomy" id="264736"/>
    <lineage>
        <taxon>Bacteria</taxon>
        <taxon>Pseudomonadati</taxon>
        <taxon>Pseudomonadota</taxon>
        <taxon>Gammaproteobacteria</taxon>
        <taxon>Vibrionales</taxon>
        <taxon>Vibrionaceae</taxon>
        <taxon>Photobacterium</taxon>
    </lineage>
</organism>
<dbReference type="Pfam" id="PF12065">
    <property type="entry name" value="DUF3545"/>
    <property type="match status" value="1"/>
</dbReference>
<gene>
    <name evidence="1" type="ORF">C9J12_19730</name>
</gene>
<protein>
    <submittedName>
        <fullName evidence="1">DUF3545 domain-containing protein</fullName>
    </submittedName>
</protein>
<dbReference type="OrthoDB" id="5918741at2"/>
<dbReference type="AlphaFoldDB" id="A0A2T3JB54"/>
<proteinExistence type="predicted"/>
<evidence type="ECO:0000313" key="1">
    <source>
        <dbReference type="EMBL" id="PSU46089.1"/>
    </source>
</evidence>
<dbReference type="InterPro" id="IPR021932">
    <property type="entry name" value="DUF3545"/>
</dbReference>